<dbReference type="EMBL" id="JADGJD010000013">
    <property type="protein sequence ID" value="KAJ3057011.1"/>
    <property type="molecule type" value="Genomic_DNA"/>
</dbReference>
<proteinExistence type="inferred from homology"/>
<evidence type="ECO:0000256" key="5">
    <source>
        <dbReference type="ARBA" id="ARBA00022884"/>
    </source>
</evidence>
<comment type="caution">
    <text evidence="12">The sequence shown here is derived from an EMBL/GenBank/DDBJ whole genome shotgun (WGS) entry which is preliminary data.</text>
</comment>
<evidence type="ECO:0000256" key="4">
    <source>
        <dbReference type="ARBA" id="ARBA00022840"/>
    </source>
</evidence>
<keyword evidence="2 7" id="KW-0378">Hydrolase</keyword>
<keyword evidence="5" id="KW-0694">RNA-binding</keyword>
<dbReference type="InterPro" id="IPR000629">
    <property type="entry name" value="RNA-helicase_DEAD-box_CS"/>
</dbReference>
<dbReference type="AlphaFoldDB" id="A0AAD5SKD0"/>
<dbReference type="PANTHER" id="PTHR47959:SF24">
    <property type="entry name" value="ATP-DEPENDENT RNA HELICASE"/>
    <property type="match status" value="1"/>
</dbReference>
<evidence type="ECO:0008006" key="14">
    <source>
        <dbReference type="Google" id="ProtNLM"/>
    </source>
</evidence>
<dbReference type="GO" id="GO:0003723">
    <property type="term" value="F:RNA binding"/>
    <property type="evidence" value="ECO:0007669"/>
    <property type="project" value="UniProtKB-KW"/>
</dbReference>
<dbReference type="SMART" id="SM00490">
    <property type="entry name" value="HELICc"/>
    <property type="match status" value="1"/>
</dbReference>
<comment type="similarity">
    <text evidence="7">Belongs to the DEAD box helicase family.</text>
</comment>
<keyword evidence="1 7" id="KW-0547">Nucleotide-binding</keyword>
<keyword evidence="3 7" id="KW-0347">Helicase</keyword>
<evidence type="ECO:0000256" key="7">
    <source>
        <dbReference type="RuleBase" id="RU000492"/>
    </source>
</evidence>
<dbReference type="InterPro" id="IPR014001">
    <property type="entry name" value="Helicase_ATP-bd"/>
</dbReference>
<name>A0AAD5SKD0_9FUNG</name>
<sequence length="483" mass="53514">MSKRKIVEEEVQETAEISEDDVVNSEGSDADDTTADTEEQNEQLSLDGAPKVAKSFADLGLNAWLVDALNALSIRAPSKIQTACVGPILNGQDVIGSAKTGSGKTAAFALPILQKLAEDPYGVFALVLTPTRELAFQIAEQFRILGTGVNLKQSIVVGGLDMMTQALELSKRPHIVVATPGRLVDHINSSPNAVNFKRLKFLVLDEADRLLDDNFADDLEVILEHMPKRRQTLLFSATMTPEISALQFSADAKPFVYECNTRFDTVSKLDQRYLFIPSSVRDAYLAWLLRNDFDEKTIIIFTTKCRTAERLRIMLRELGLRSTALHAQMSQNDRLGSLAKFKSGIVPILIATDVGSRGLDIPTVQVVLNYELPADATDYIHRVGRTARAGRGGLSMSVVTEHDINILLNIEQKTEKKMNEYKVSEKAVLEHLNEVALAKRVANMHLMDTKFGEKVRVNKEKRQKLSGEVKVKEKAKGVKRVKA</sequence>
<dbReference type="GO" id="GO:0016787">
    <property type="term" value="F:hydrolase activity"/>
    <property type="evidence" value="ECO:0007669"/>
    <property type="project" value="UniProtKB-KW"/>
</dbReference>
<accession>A0AAD5SKD0</accession>
<dbReference type="PROSITE" id="PS51192">
    <property type="entry name" value="HELICASE_ATP_BIND_1"/>
    <property type="match status" value="1"/>
</dbReference>
<evidence type="ECO:0000259" key="9">
    <source>
        <dbReference type="PROSITE" id="PS51192"/>
    </source>
</evidence>
<dbReference type="Proteomes" id="UP001212841">
    <property type="component" value="Unassembled WGS sequence"/>
</dbReference>
<dbReference type="GO" id="GO:0005524">
    <property type="term" value="F:ATP binding"/>
    <property type="evidence" value="ECO:0007669"/>
    <property type="project" value="UniProtKB-KW"/>
</dbReference>
<dbReference type="GO" id="GO:0005829">
    <property type="term" value="C:cytosol"/>
    <property type="evidence" value="ECO:0007669"/>
    <property type="project" value="TreeGrafter"/>
</dbReference>
<evidence type="ECO:0000256" key="3">
    <source>
        <dbReference type="ARBA" id="ARBA00022806"/>
    </source>
</evidence>
<protein>
    <recommendedName>
        <fullName evidence="14">RNA helicase</fullName>
    </recommendedName>
</protein>
<dbReference type="InterPro" id="IPR001650">
    <property type="entry name" value="Helicase_C-like"/>
</dbReference>
<dbReference type="InterPro" id="IPR014014">
    <property type="entry name" value="RNA_helicase_DEAD_Q_motif"/>
</dbReference>
<dbReference type="SMART" id="SM00487">
    <property type="entry name" value="DEXDc"/>
    <property type="match status" value="1"/>
</dbReference>
<evidence type="ECO:0000259" key="10">
    <source>
        <dbReference type="PROSITE" id="PS51194"/>
    </source>
</evidence>
<organism evidence="12 13">
    <name type="scientific">Rhizophlyctis rosea</name>
    <dbReference type="NCBI Taxonomy" id="64517"/>
    <lineage>
        <taxon>Eukaryota</taxon>
        <taxon>Fungi</taxon>
        <taxon>Fungi incertae sedis</taxon>
        <taxon>Chytridiomycota</taxon>
        <taxon>Chytridiomycota incertae sedis</taxon>
        <taxon>Chytridiomycetes</taxon>
        <taxon>Rhizophlyctidales</taxon>
        <taxon>Rhizophlyctidaceae</taxon>
        <taxon>Rhizophlyctis</taxon>
    </lineage>
</organism>
<dbReference type="InterPro" id="IPR050079">
    <property type="entry name" value="DEAD_box_RNA_helicase"/>
</dbReference>
<dbReference type="InterPro" id="IPR011545">
    <property type="entry name" value="DEAD/DEAH_box_helicase_dom"/>
</dbReference>
<dbReference type="CDD" id="cd18787">
    <property type="entry name" value="SF2_C_DEAD"/>
    <property type="match status" value="1"/>
</dbReference>
<evidence type="ECO:0000256" key="1">
    <source>
        <dbReference type="ARBA" id="ARBA00022741"/>
    </source>
</evidence>
<keyword evidence="13" id="KW-1185">Reference proteome</keyword>
<evidence type="ECO:0000313" key="12">
    <source>
        <dbReference type="EMBL" id="KAJ3057011.1"/>
    </source>
</evidence>
<dbReference type="Gene3D" id="3.40.50.300">
    <property type="entry name" value="P-loop containing nucleotide triphosphate hydrolases"/>
    <property type="match status" value="2"/>
</dbReference>
<feature type="domain" description="Helicase ATP-binding" evidence="9">
    <location>
        <begin position="85"/>
        <end position="257"/>
    </location>
</feature>
<reference evidence="12" key="1">
    <citation type="submission" date="2020-05" db="EMBL/GenBank/DDBJ databases">
        <title>Phylogenomic resolution of chytrid fungi.</title>
        <authorList>
            <person name="Stajich J.E."/>
            <person name="Amses K."/>
            <person name="Simmons R."/>
            <person name="Seto K."/>
            <person name="Myers J."/>
            <person name="Bonds A."/>
            <person name="Quandt C.A."/>
            <person name="Barry K."/>
            <person name="Liu P."/>
            <person name="Grigoriev I."/>
            <person name="Longcore J.E."/>
            <person name="James T.Y."/>
        </authorList>
    </citation>
    <scope>NUCLEOTIDE SEQUENCE</scope>
    <source>
        <strain evidence="12">JEL0318</strain>
    </source>
</reference>
<feature type="short sequence motif" description="Q motif" evidence="6">
    <location>
        <begin position="54"/>
        <end position="82"/>
    </location>
</feature>
<evidence type="ECO:0000256" key="6">
    <source>
        <dbReference type="PROSITE-ProRule" id="PRU00552"/>
    </source>
</evidence>
<evidence type="ECO:0000313" key="13">
    <source>
        <dbReference type="Proteomes" id="UP001212841"/>
    </source>
</evidence>
<feature type="compositionally biased region" description="Acidic residues" evidence="8">
    <location>
        <begin position="9"/>
        <end position="41"/>
    </location>
</feature>
<dbReference type="GO" id="GO:0003724">
    <property type="term" value="F:RNA helicase activity"/>
    <property type="evidence" value="ECO:0007669"/>
    <property type="project" value="InterPro"/>
</dbReference>
<feature type="domain" description="DEAD-box RNA helicase Q" evidence="11">
    <location>
        <begin position="54"/>
        <end position="82"/>
    </location>
</feature>
<dbReference type="CDD" id="cd17955">
    <property type="entry name" value="DEADc_DDX49"/>
    <property type="match status" value="1"/>
</dbReference>
<dbReference type="PROSITE" id="PS51194">
    <property type="entry name" value="HELICASE_CTER"/>
    <property type="match status" value="1"/>
</dbReference>
<dbReference type="PANTHER" id="PTHR47959">
    <property type="entry name" value="ATP-DEPENDENT RNA HELICASE RHLE-RELATED"/>
    <property type="match status" value="1"/>
</dbReference>
<dbReference type="SUPFAM" id="SSF52540">
    <property type="entry name" value="P-loop containing nucleoside triphosphate hydrolases"/>
    <property type="match status" value="1"/>
</dbReference>
<dbReference type="PROSITE" id="PS51195">
    <property type="entry name" value="Q_MOTIF"/>
    <property type="match status" value="1"/>
</dbReference>
<gene>
    <name evidence="12" type="ORF">HK097_001495</name>
</gene>
<dbReference type="Pfam" id="PF00270">
    <property type="entry name" value="DEAD"/>
    <property type="match status" value="1"/>
</dbReference>
<keyword evidence="4 7" id="KW-0067">ATP-binding</keyword>
<evidence type="ECO:0000256" key="8">
    <source>
        <dbReference type="SAM" id="MobiDB-lite"/>
    </source>
</evidence>
<dbReference type="InterPro" id="IPR027417">
    <property type="entry name" value="P-loop_NTPase"/>
</dbReference>
<feature type="region of interest" description="Disordered" evidence="8">
    <location>
        <begin position="1"/>
        <end position="46"/>
    </location>
</feature>
<dbReference type="Pfam" id="PF00271">
    <property type="entry name" value="Helicase_C"/>
    <property type="match status" value="1"/>
</dbReference>
<evidence type="ECO:0000259" key="11">
    <source>
        <dbReference type="PROSITE" id="PS51195"/>
    </source>
</evidence>
<evidence type="ECO:0000256" key="2">
    <source>
        <dbReference type="ARBA" id="ARBA00022801"/>
    </source>
</evidence>
<dbReference type="PROSITE" id="PS00039">
    <property type="entry name" value="DEAD_ATP_HELICASE"/>
    <property type="match status" value="1"/>
</dbReference>
<feature type="domain" description="Helicase C-terminal" evidence="10">
    <location>
        <begin position="268"/>
        <end position="429"/>
    </location>
</feature>